<feature type="compositionally biased region" description="Acidic residues" evidence="1">
    <location>
        <begin position="389"/>
        <end position="407"/>
    </location>
</feature>
<feature type="region of interest" description="Disordered" evidence="1">
    <location>
        <begin position="755"/>
        <end position="939"/>
    </location>
</feature>
<reference evidence="3" key="2">
    <citation type="submission" date="2025-08" db="UniProtKB">
        <authorList>
            <consortium name="RefSeq"/>
        </authorList>
    </citation>
    <scope>IDENTIFICATION</scope>
    <source>
        <tissue evidence="3">Etiolated seedlings</tissue>
    </source>
</reference>
<reference evidence="2" key="1">
    <citation type="journal article" date="2013" name="Nat. Biotechnol.">
        <title>Draft genome sequence of chickpea (Cicer arietinum) provides a resource for trait improvement.</title>
        <authorList>
            <person name="Varshney R.K."/>
            <person name="Song C."/>
            <person name="Saxena R.K."/>
            <person name="Azam S."/>
            <person name="Yu S."/>
            <person name="Sharpe A.G."/>
            <person name="Cannon S."/>
            <person name="Baek J."/>
            <person name="Rosen B.D."/>
            <person name="Tar'an B."/>
            <person name="Millan T."/>
            <person name="Zhang X."/>
            <person name="Ramsay L.D."/>
            <person name="Iwata A."/>
            <person name="Wang Y."/>
            <person name="Nelson W."/>
            <person name="Farmer A.D."/>
            <person name="Gaur P.M."/>
            <person name="Soderlund C."/>
            <person name="Penmetsa R.V."/>
            <person name="Xu C."/>
            <person name="Bharti A.K."/>
            <person name="He W."/>
            <person name="Winter P."/>
            <person name="Zhao S."/>
            <person name="Hane J.K."/>
            <person name="Carrasquilla-Garcia N."/>
            <person name="Condie J.A."/>
            <person name="Upadhyaya H.D."/>
            <person name="Luo M.C."/>
            <person name="Thudi M."/>
            <person name="Gowda C.L."/>
            <person name="Singh N.P."/>
            <person name="Lichtenzveig J."/>
            <person name="Gali K.K."/>
            <person name="Rubio J."/>
            <person name="Nadarajan N."/>
            <person name="Dolezel J."/>
            <person name="Bansal K.C."/>
            <person name="Xu X."/>
            <person name="Edwards D."/>
            <person name="Zhang G."/>
            <person name="Kahl G."/>
            <person name="Gil J."/>
            <person name="Singh K.B."/>
            <person name="Datta S.K."/>
            <person name="Jackson S.A."/>
            <person name="Wang J."/>
            <person name="Cook D.R."/>
        </authorList>
    </citation>
    <scope>NUCLEOTIDE SEQUENCE [LARGE SCALE GENOMIC DNA]</scope>
    <source>
        <strain evidence="2">cv. CDC Frontier</strain>
    </source>
</reference>
<feature type="region of interest" description="Disordered" evidence="1">
    <location>
        <begin position="274"/>
        <end position="304"/>
    </location>
</feature>
<feature type="compositionally biased region" description="Low complexity" evidence="1">
    <location>
        <begin position="771"/>
        <end position="781"/>
    </location>
</feature>
<feature type="compositionally biased region" description="Basic residues" evidence="1">
    <location>
        <begin position="370"/>
        <end position="381"/>
    </location>
</feature>
<feature type="compositionally biased region" description="Polar residues" evidence="1">
    <location>
        <begin position="493"/>
        <end position="505"/>
    </location>
</feature>
<feature type="compositionally biased region" description="Basic residues" evidence="1">
    <location>
        <begin position="412"/>
        <end position="435"/>
    </location>
</feature>
<dbReference type="Proteomes" id="UP000087171">
    <property type="component" value="Chromosome Ca1"/>
</dbReference>
<dbReference type="eggNOG" id="ENOG502QTSA">
    <property type="taxonomic scope" value="Eukaryota"/>
</dbReference>
<accession>A0A1S2XGI9</accession>
<proteinExistence type="predicted"/>
<feature type="region of interest" description="Disordered" evidence="1">
    <location>
        <begin position="471"/>
        <end position="505"/>
    </location>
</feature>
<evidence type="ECO:0000313" key="2">
    <source>
        <dbReference type="Proteomes" id="UP000087171"/>
    </source>
</evidence>
<feature type="compositionally biased region" description="Basic residues" evidence="1">
    <location>
        <begin position="473"/>
        <end position="490"/>
    </location>
</feature>
<evidence type="ECO:0000313" key="3">
    <source>
        <dbReference type="RefSeq" id="XP_004487682.1"/>
    </source>
</evidence>
<gene>
    <name evidence="3" type="primary">LOC101507542</name>
</gene>
<dbReference type="OrthoDB" id="2020180at2759"/>
<feature type="compositionally biased region" description="Polar residues" evidence="1">
    <location>
        <begin position="285"/>
        <end position="295"/>
    </location>
</feature>
<dbReference type="GeneID" id="101507542"/>
<feature type="compositionally biased region" description="Basic and acidic residues" evidence="1">
    <location>
        <begin position="915"/>
        <end position="937"/>
    </location>
</feature>
<dbReference type="PANTHER" id="PTHR31008:SF4">
    <property type="entry name" value="COP1-INTERACTING PROTEIN 7"/>
    <property type="match status" value="1"/>
</dbReference>
<name>A0A1S2XGI9_CICAR</name>
<dbReference type="GO" id="GO:0009416">
    <property type="term" value="P:response to light stimulus"/>
    <property type="evidence" value="ECO:0007669"/>
    <property type="project" value="TreeGrafter"/>
</dbReference>
<evidence type="ECO:0000256" key="1">
    <source>
        <dbReference type="SAM" id="MobiDB-lite"/>
    </source>
</evidence>
<dbReference type="PaxDb" id="3827-XP_004487682.1"/>
<dbReference type="STRING" id="3827.A0A1S2XGI9"/>
<sequence length="1107" mass="124031">MDPSSYLDHALFQLTPTRTRCDLVIVGGGVSERLASGLLEPFLCHLKFAKDQISKGGYSITLQPVSTYAPWFTKATLQRFVRFVSTPEVLERFVTIEKEIVQIEGSIQSSDKSNLVEEAEGNVSYADGRVKRSNISSKKGESSGTNQDGYEENSRVRLHRVLDNRKAMLCKEQAMAYARALVAGFYPEFMDDLICFADAFGASRLRKACLNFLELCKQKNEDKLWMDEIAAMQVSSQPELPYLRTSGIILAGEDDSGGKLNSLVDASISDSTPSHASLDIGQDYSLPTSGQTPSSLDGRAQMPMSWPPNHHPQYIHNFQGHAFQQMPPYQSYMYPGMQVPSSYYPGNIQWSPNSDRSHIVPDQESDSHKSSYRKKNKKKNKQSQVLEHSEEDESSASSESTDESDSDDLSRQSKKKSSTERLHKKKHGKKSSRKVVIRNINYITSNGDGNNSSITEGSLSNEEEFINGDSLKHKSSSLRHKKQHSAKHHGMLNGSTDADSNGLKGNNNWDAFQNLLLRDDDDSTNDTENQSMKFQEEYIMNKNFEDGRSNGFNHNADVTKTRVVSNDSFVVTEREFNSKSQDRVEYFKEGKDGPSFMQKKKSSNEELLFCQRNEESGSYSVSNVNQHQDLSIFNGVSISSSATDCLHVEKNNKDILADDSFMIQARRPSQDQFNSQSAADISLVSDIVGAAEFTNKTQESSHKKTEKLTSQEPDDLFMILDRDSAVEQNAAPLSMEMDYENNISSKETNKKLSEIETDRKNQLSNREGANKKTTGVKTGKVTSKDAKSKAPNTSLVKSKSDTMSRSRALPGSKTTITKSKSGKEEENRKRREELMIQRQNRIAERSASKKTVMETKKGNPKIHPSNEETNKKLNKPVHRSSTIDRLSTARVTQQKVSPNQAKSVPTKKPLQKTPAPEKKKQLQKEVKSSNHKEDARKTKVKVLSDTNAQTKNEIEASVVLPTKSDATQNVEPNNNTIDLKDNGELSNASRYLTSERDIMHEEVSNKLSSLPSENQPQYNTDMIPTSTDALPSKPLIFTPERSKVNQKIDESNVTPPKVSEIQISTPPPSNQVMQESIQTRKKWINEEADTSKAAKGFRKLLFFGRRS</sequence>
<protein>
    <submittedName>
        <fullName evidence="3">COP1-interacting protein 7</fullName>
    </submittedName>
</protein>
<feature type="compositionally biased region" description="Basic and acidic residues" evidence="1">
    <location>
        <begin position="821"/>
        <end position="857"/>
    </location>
</feature>
<feature type="region of interest" description="Disordered" evidence="1">
    <location>
        <begin position="1043"/>
        <end position="1077"/>
    </location>
</feature>
<feature type="compositionally biased region" description="Basic and acidic residues" evidence="1">
    <location>
        <begin position="355"/>
        <end position="369"/>
    </location>
</feature>
<dbReference type="PANTHER" id="PTHR31008">
    <property type="entry name" value="COP1-INTERACTING PROTEIN-RELATED"/>
    <property type="match status" value="1"/>
</dbReference>
<dbReference type="GO" id="GO:0045893">
    <property type="term" value="P:positive regulation of DNA-templated transcription"/>
    <property type="evidence" value="ECO:0007669"/>
    <property type="project" value="TreeGrafter"/>
</dbReference>
<organism evidence="2 3">
    <name type="scientific">Cicer arietinum</name>
    <name type="common">Chickpea</name>
    <name type="synonym">Garbanzo</name>
    <dbReference type="NCBI Taxonomy" id="3827"/>
    <lineage>
        <taxon>Eukaryota</taxon>
        <taxon>Viridiplantae</taxon>
        <taxon>Streptophyta</taxon>
        <taxon>Embryophyta</taxon>
        <taxon>Tracheophyta</taxon>
        <taxon>Spermatophyta</taxon>
        <taxon>Magnoliopsida</taxon>
        <taxon>eudicotyledons</taxon>
        <taxon>Gunneridae</taxon>
        <taxon>Pentapetalae</taxon>
        <taxon>rosids</taxon>
        <taxon>fabids</taxon>
        <taxon>Fabales</taxon>
        <taxon>Fabaceae</taxon>
        <taxon>Papilionoideae</taxon>
        <taxon>50 kb inversion clade</taxon>
        <taxon>NPAAA clade</taxon>
        <taxon>Hologalegina</taxon>
        <taxon>IRL clade</taxon>
        <taxon>Cicereae</taxon>
        <taxon>Cicer</taxon>
    </lineage>
</organism>
<feature type="compositionally biased region" description="Polar residues" evidence="1">
    <location>
        <begin position="879"/>
        <end position="903"/>
    </location>
</feature>
<dbReference type="AlphaFoldDB" id="A0A1S2XGI9"/>
<dbReference type="KEGG" id="cam:101507542"/>
<feature type="region of interest" description="Disordered" evidence="1">
    <location>
        <begin position="348"/>
        <end position="435"/>
    </location>
</feature>
<keyword evidence="2" id="KW-1185">Reference proteome</keyword>
<dbReference type="RefSeq" id="XP_004487682.1">
    <property type="nucleotide sequence ID" value="XM_004487625.3"/>
</dbReference>